<name>A0A1Z5KL80_FISSO</name>
<dbReference type="Pfam" id="PF02469">
    <property type="entry name" value="Fasciclin"/>
    <property type="match status" value="4"/>
</dbReference>
<dbReference type="OrthoDB" id="44517at2759"/>
<gene>
    <name evidence="4" type="ORF">FisN_9Lh212</name>
</gene>
<accession>A0A1Z5KL80</accession>
<feature type="region of interest" description="Disordered" evidence="1">
    <location>
        <begin position="191"/>
        <end position="210"/>
    </location>
</feature>
<keyword evidence="2" id="KW-0732">Signal</keyword>
<feature type="domain" description="FAS1" evidence="3">
    <location>
        <begin position="215"/>
        <end position="352"/>
    </location>
</feature>
<feature type="compositionally biased region" description="Acidic residues" evidence="1">
    <location>
        <begin position="372"/>
        <end position="395"/>
    </location>
</feature>
<evidence type="ECO:0000259" key="3">
    <source>
        <dbReference type="PROSITE" id="PS50213"/>
    </source>
</evidence>
<organism evidence="4 5">
    <name type="scientific">Fistulifera solaris</name>
    <name type="common">Oleaginous diatom</name>
    <dbReference type="NCBI Taxonomy" id="1519565"/>
    <lineage>
        <taxon>Eukaryota</taxon>
        <taxon>Sar</taxon>
        <taxon>Stramenopiles</taxon>
        <taxon>Ochrophyta</taxon>
        <taxon>Bacillariophyta</taxon>
        <taxon>Bacillariophyceae</taxon>
        <taxon>Bacillariophycidae</taxon>
        <taxon>Naviculales</taxon>
        <taxon>Naviculaceae</taxon>
        <taxon>Fistulifera</taxon>
    </lineage>
</organism>
<dbReference type="SMART" id="SM00554">
    <property type="entry name" value="FAS1"/>
    <property type="match status" value="4"/>
</dbReference>
<comment type="caution">
    <text evidence="4">The sequence shown here is derived from an EMBL/GenBank/DDBJ whole genome shotgun (WGS) entry which is preliminary data.</text>
</comment>
<dbReference type="InterPro" id="IPR036378">
    <property type="entry name" value="FAS1_dom_sf"/>
</dbReference>
<evidence type="ECO:0000256" key="1">
    <source>
        <dbReference type="SAM" id="MobiDB-lite"/>
    </source>
</evidence>
<feature type="domain" description="FAS1" evidence="3">
    <location>
        <begin position="45"/>
        <end position="182"/>
    </location>
</feature>
<feature type="chain" id="PRO_5012509585" description="FAS1 domain-containing protein" evidence="2">
    <location>
        <begin position="19"/>
        <end position="740"/>
    </location>
</feature>
<evidence type="ECO:0000313" key="5">
    <source>
        <dbReference type="Proteomes" id="UP000198406"/>
    </source>
</evidence>
<dbReference type="PANTHER" id="PTHR10900">
    <property type="entry name" value="PERIOSTIN-RELATED"/>
    <property type="match status" value="1"/>
</dbReference>
<feature type="signal peptide" evidence="2">
    <location>
        <begin position="1"/>
        <end position="18"/>
    </location>
</feature>
<feature type="region of interest" description="Disordered" evidence="1">
    <location>
        <begin position="364"/>
        <end position="395"/>
    </location>
</feature>
<dbReference type="FunFam" id="2.30.180.10:FF:000032">
    <property type="entry name" value="Fasciclin domain-containing protein, putative"/>
    <property type="match status" value="2"/>
</dbReference>
<dbReference type="InParanoid" id="A0A1Z5KL80"/>
<protein>
    <recommendedName>
        <fullName evidence="3">FAS1 domain-containing protein</fullName>
    </recommendedName>
</protein>
<dbReference type="AlphaFoldDB" id="A0A1Z5KL80"/>
<dbReference type="GO" id="GO:0005615">
    <property type="term" value="C:extracellular space"/>
    <property type="evidence" value="ECO:0007669"/>
    <property type="project" value="TreeGrafter"/>
</dbReference>
<dbReference type="InterPro" id="IPR050904">
    <property type="entry name" value="Adhesion/Biosynth-related"/>
</dbReference>
<evidence type="ECO:0000256" key="2">
    <source>
        <dbReference type="SAM" id="SignalP"/>
    </source>
</evidence>
<dbReference type="InterPro" id="IPR000782">
    <property type="entry name" value="FAS1_domain"/>
</dbReference>
<sequence>MTSIWNLIIATLVAHASATMPGATQGATAIMPENGSADDVAPTACRSIPETICSIVNLSTLCATVTQAGLTSTLSEGSFTIFAPTDDAFLKLPSKLRDAIRADNTMLSNILLFHVVDEELLSTDLVCNGSVRMANAEETTTVCANDCLYQKGNGNSWEDLPRIISQDLQTCQGRLHVLNRVLLPNMRDMAEAEEENEETTQPEEEEIEEAAPTTCSTIAEIACNTKELSNLCVAMTQVGLEQTLSGGSFTVFAPTNHGFKNLGSKMLNIVLANNTLLTDILLNHVVDEALLSTNLECNGRITMANGKKTTTVCVEDAIFQTCAGNSPDAMPQIVQFDIPACNGQIFVVNQLVLPNMENLMVETERGETTAPDMEDERNDSSDYEMPEGEEMMPEPEPVDEELQTSCSTIAEIACSTEDFSTLCTAVTQAGLRETLSGGSLTVFAPTNEAFTNIGSEMLNAVLADSDLLTDILLCHVVDEELLSSDLECNREIRMAGGKETTTFCADEAIFQTGEGNSWDAMPQIVEFDIPACNGQIFVVNQVILPYIEDVMRDTEAEEIVLVLGDKSHDSSDCETPDQVDMVPEMGADEKATPTSCSTIAEIACSTHDFSTLCTAITQAGLGGTLSEGSFTVFAPTNEAFMNLGSEMIHAVLADNELLTNIVLYHVVDEELSPADLKCNDRIKMVNGKKTCTVCVDDSNFQMGKGNSWEAMPQIGPNFEACNGQIFVVNQVILPALKRLS</sequence>
<evidence type="ECO:0000313" key="4">
    <source>
        <dbReference type="EMBL" id="GAX27073.1"/>
    </source>
</evidence>
<proteinExistence type="predicted"/>
<dbReference type="SUPFAM" id="SSF82153">
    <property type="entry name" value="FAS1 domain"/>
    <property type="match status" value="4"/>
</dbReference>
<feature type="domain" description="FAS1" evidence="3">
    <location>
        <begin position="596"/>
        <end position="732"/>
    </location>
</feature>
<feature type="domain" description="FAS1" evidence="3">
    <location>
        <begin position="406"/>
        <end position="543"/>
    </location>
</feature>
<dbReference type="Gene3D" id="2.30.180.10">
    <property type="entry name" value="FAS1 domain"/>
    <property type="match status" value="4"/>
</dbReference>
<keyword evidence="5" id="KW-1185">Reference proteome</keyword>
<reference evidence="4 5" key="1">
    <citation type="journal article" date="2015" name="Plant Cell">
        <title>Oil accumulation by the oleaginous diatom Fistulifera solaris as revealed by the genome and transcriptome.</title>
        <authorList>
            <person name="Tanaka T."/>
            <person name="Maeda Y."/>
            <person name="Veluchamy A."/>
            <person name="Tanaka M."/>
            <person name="Abida H."/>
            <person name="Marechal E."/>
            <person name="Bowler C."/>
            <person name="Muto M."/>
            <person name="Sunaga Y."/>
            <person name="Tanaka M."/>
            <person name="Yoshino T."/>
            <person name="Taniguchi T."/>
            <person name="Fukuda Y."/>
            <person name="Nemoto M."/>
            <person name="Matsumoto M."/>
            <person name="Wong P.S."/>
            <person name="Aburatani S."/>
            <person name="Fujibuchi W."/>
        </authorList>
    </citation>
    <scope>NUCLEOTIDE SEQUENCE [LARGE SCALE GENOMIC DNA]</scope>
    <source>
        <strain evidence="4 5">JPCC DA0580</strain>
    </source>
</reference>
<dbReference type="EMBL" id="BDSP01000252">
    <property type="protein sequence ID" value="GAX27073.1"/>
    <property type="molecule type" value="Genomic_DNA"/>
</dbReference>
<feature type="compositionally biased region" description="Acidic residues" evidence="1">
    <location>
        <begin position="191"/>
        <end position="209"/>
    </location>
</feature>
<dbReference type="PROSITE" id="PS50213">
    <property type="entry name" value="FAS1"/>
    <property type="match status" value="4"/>
</dbReference>
<dbReference type="Proteomes" id="UP000198406">
    <property type="component" value="Unassembled WGS sequence"/>
</dbReference>
<dbReference type="PANTHER" id="PTHR10900:SF77">
    <property type="entry name" value="FI19380P1"/>
    <property type="match status" value="1"/>
</dbReference>